<dbReference type="InterPro" id="IPR016155">
    <property type="entry name" value="Mopterin_synth/thiamin_S_b"/>
</dbReference>
<dbReference type="SUPFAM" id="SSF54285">
    <property type="entry name" value="MoaD/ThiS"/>
    <property type="match status" value="1"/>
</dbReference>
<proteinExistence type="predicted"/>
<sequence>MLIRYFAAARAAAGSSEETRALTGRTSLAGLLTELAGANDKLADVIPACSYLLNGTAVAPRVASDAAQSPLVGDSDTLDVLPPFAGG</sequence>
<accession>A0A7Z0CZ55</accession>
<protein>
    <submittedName>
        <fullName evidence="1">Molybdopterin converting factor small subunit</fullName>
    </submittedName>
</protein>
<dbReference type="Gene3D" id="3.10.20.30">
    <property type="match status" value="1"/>
</dbReference>
<dbReference type="Pfam" id="PF02597">
    <property type="entry name" value="ThiS"/>
    <property type="match status" value="1"/>
</dbReference>
<comment type="caution">
    <text evidence="1">The sequence shown here is derived from an EMBL/GenBank/DDBJ whole genome shotgun (WGS) entry which is preliminary data.</text>
</comment>
<gene>
    <name evidence="1" type="ORF">BJY26_000240</name>
</gene>
<organism evidence="1 2">
    <name type="scientific">Spelaeicoccus albus</name>
    <dbReference type="NCBI Taxonomy" id="1280376"/>
    <lineage>
        <taxon>Bacteria</taxon>
        <taxon>Bacillati</taxon>
        <taxon>Actinomycetota</taxon>
        <taxon>Actinomycetes</taxon>
        <taxon>Micrococcales</taxon>
        <taxon>Brevibacteriaceae</taxon>
        <taxon>Spelaeicoccus</taxon>
    </lineage>
</organism>
<reference evidence="1 2" key="1">
    <citation type="submission" date="2020-07" db="EMBL/GenBank/DDBJ databases">
        <title>Sequencing the genomes of 1000 actinobacteria strains.</title>
        <authorList>
            <person name="Klenk H.-P."/>
        </authorList>
    </citation>
    <scope>NUCLEOTIDE SEQUENCE [LARGE SCALE GENOMIC DNA]</scope>
    <source>
        <strain evidence="1 2">DSM 26341</strain>
    </source>
</reference>
<evidence type="ECO:0000313" key="1">
    <source>
        <dbReference type="EMBL" id="NYI65934.1"/>
    </source>
</evidence>
<name>A0A7Z0CZ55_9MICO</name>
<evidence type="ECO:0000313" key="2">
    <source>
        <dbReference type="Proteomes" id="UP000539111"/>
    </source>
</evidence>
<dbReference type="EMBL" id="JACBZP010000001">
    <property type="protein sequence ID" value="NYI65934.1"/>
    <property type="molecule type" value="Genomic_DNA"/>
</dbReference>
<keyword evidence="2" id="KW-1185">Reference proteome</keyword>
<dbReference type="InterPro" id="IPR012675">
    <property type="entry name" value="Beta-grasp_dom_sf"/>
</dbReference>
<dbReference type="Proteomes" id="UP000539111">
    <property type="component" value="Unassembled WGS sequence"/>
</dbReference>
<dbReference type="InterPro" id="IPR003749">
    <property type="entry name" value="ThiS/MoaD-like"/>
</dbReference>
<dbReference type="AlphaFoldDB" id="A0A7Z0CZ55"/>
<dbReference type="RefSeq" id="WP_218852205.1">
    <property type="nucleotide sequence ID" value="NZ_JACBZP010000001.1"/>
</dbReference>